<dbReference type="InterPro" id="IPR047150">
    <property type="entry name" value="SGT"/>
</dbReference>
<reference evidence="4 5" key="1">
    <citation type="journal article" date="2012" name="Proc. Natl. Acad. Sci. U.S.A.">
        <title>Comparative genomics of Ceriporiopsis subvermispora and Phanerochaete chrysosporium provide insight into selective ligninolysis.</title>
        <authorList>
            <person name="Fernandez-Fueyo E."/>
            <person name="Ruiz-Duenas F.J."/>
            <person name="Ferreira P."/>
            <person name="Floudas D."/>
            <person name="Hibbett D.S."/>
            <person name="Canessa P."/>
            <person name="Larrondo L.F."/>
            <person name="James T.Y."/>
            <person name="Seelenfreund D."/>
            <person name="Lobos S."/>
            <person name="Polanco R."/>
            <person name="Tello M."/>
            <person name="Honda Y."/>
            <person name="Watanabe T."/>
            <person name="Watanabe T."/>
            <person name="Ryu J.S."/>
            <person name="Kubicek C.P."/>
            <person name="Schmoll M."/>
            <person name="Gaskell J."/>
            <person name="Hammel K.E."/>
            <person name="St John F.J."/>
            <person name="Vanden Wymelenberg A."/>
            <person name="Sabat G."/>
            <person name="Splinter BonDurant S."/>
            <person name="Syed K."/>
            <person name="Yadav J.S."/>
            <person name="Doddapaneni H."/>
            <person name="Subramanian V."/>
            <person name="Lavin J.L."/>
            <person name="Oguiza J.A."/>
            <person name="Perez G."/>
            <person name="Pisabarro A.G."/>
            <person name="Ramirez L."/>
            <person name="Santoyo F."/>
            <person name="Master E."/>
            <person name="Coutinho P.M."/>
            <person name="Henrissat B."/>
            <person name="Lombard V."/>
            <person name="Magnuson J.K."/>
            <person name="Kuees U."/>
            <person name="Hori C."/>
            <person name="Igarashi K."/>
            <person name="Samejima M."/>
            <person name="Held B.W."/>
            <person name="Barry K.W."/>
            <person name="LaButti K.M."/>
            <person name="Lapidus A."/>
            <person name="Lindquist E.A."/>
            <person name="Lucas S.M."/>
            <person name="Riley R."/>
            <person name="Salamov A.A."/>
            <person name="Hoffmeister D."/>
            <person name="Schwenk D."/>
            <person name="Hadar Y."/>
            <person name="Yarden O."/>
            <person name="de Vries R.P."/>
            <person name="Wiebenga A."/>
            <person name="Stenlid J."/>
            <person name="Eastwood D."/>
            <person name="Grigoriev I.V."/>
            <person name="Berka R.M."/>
            <person name="Blanchette R.A."/>
            <person name="Kersten P."/>
            <person name="Martinez A.T."/>
            <person name="Vicuna R."/>
            <person name="Cullen D."/>
        </authorList>
    </citation>
    <scope>NUCLEOTIDE SEQUENCE [LARGE SCALE GENOMIC DNA]</scope>
    <source>
        <strain evidence="4 5">B</strain>
    </source>
</reference>
<dbReference type="HOGENOM" id="CLU_037233_0_0_1"/>
<evidence type="ECO:0000256" key="3">
    <source>
        <dbReference type="PROSITE-ProRule" id="PRU00339"/>
    </source>
</evidence>
<name>M2QYU4_CERS8</name>
<evidence type="ECO:0000256" key="2">
    <source>
        <dbReference type="ARBA" id="ARBA00022803"/>
    </source>
</evidence>
<dbReference type="Gene3D" id="1.25.40.10">
    <property type="entry name" value="Tetratricopeptide repeat domain"/>
    <property type="match status" value="1"/>
</dbReference>
<feature type="repeat" description="TPR" evidence="3">
    <location>
        <begin position="8"/>
        <end position="41"/>
    </location>
</feature>
<dbReference type="EMBL" id="KB445791">
    <property type="protein sequence ID" value="EMD42333.1"/>
    <property type="molecule type" value="Genomic_DNA"/>
</dbReference>
<proteinExistence type="predicted"/>
<dbReference type="GO" id="GO:0072380">
    <property type="term" value="C:TRC complex"/>
    <property type="evidence" value="ECO:0007669"/>
    <property type="project" value="TreeGrafter"/>
</dbReference>
<keyword evidence="5" id="KW-1185">Reference proteome</keyword>
<dbReference type="PROSITE" id="PS50005">
    <property type="entry name" value="TPR"/>
    <property type="match status" value="1"/>
</dbReference>
<dbReference type="SMART" id="SM00028">
    <property type="entry name" value="TPR"/>
    <property type="match status" value="3"/>
</dbReference>
<dbReference type="PANTHER" id="PTHR45831:SF2">
    <property type="entry name" value="LD24721P"/>
    <property type="match status" value="1"/>
</dbReference>
<evidence type="ECO:0000256" key="1">
    <source>
        <dbReference type="ARBA" id="ARBA00022737"/>
    </source>
</evidence>
<keyword evidence="1" id="KW-0677">Repeat</keyword>
<dbReference type="Proteomes" id="UP000016930">
    <property type="component" value="Unassembled WGS sequence"/>
</dbReference>
<dbReference type="STRING" id="914234.M2QYU4"/>
<accession>M2QYU4</accession>
<dbReference type="GO" id="GO:0006620">
    <property type="term" value="P:post-translational protein targeting to endoplasmic reticulum membrane"/>
    <property type="evidence" value="ECO:0007669"/>
    <property type="project" value="TreeGrafter"/>
</dbReference>
<dbReference type="InterPro" id="IPR011990">
    <property type="entry name" value="TPR-like_helical_dom_sf"/>
</dbReference>
<organism evidence="4 5">
    <name type="scientific">Ceriporiopsis subvermispora (strain B)</name>
    <name type="common">White-rot fungus</name>
    <name type="synonym">Gelatoporia subvermispora</name>
    <dbReference type="NCBI Taxonomy" id="914234"/>
    <lineage>
        <taxon>Eukaryota</taxon>
        <taxon>Fungi</taxon>
        <taxon>Dikarya</taxon>
        <taxon>Basidiomycota</taxon>
        <taxon>Agaricomycotina</taxon>
        <taxon>Agaricomycetes</taxon>
        <taxon>Polyporales</taxon>
        <taxon>Gelatoporiaceae</taxon>
        <taxon>Gelatoporia</taxon>
    </lineage>
</organism>
<dbReference type="GO" id="GO:0060090">
    <property type="term" value="F:molecular adaptor activity"/>
    <property type="evidence" value="ECO:0007669"/>
    <property type="project" value="TreeGrafter"/>
</dbReference>
<evidence type="ECO:0000313" key="5">
    <source>
        <dbReference type="Proteomes" id="UP000016930"/>
    </source>
</evidence>
<evidence type="ECO:0000313" key="4">
    <source>
        <dbReference type="EMBL" id="EMD42333.1"/>
    </source>
</evidence>
<gene>
    <name evidence="4" type="ORF">CERSUDRAFT_90950</name>
</gene>
<sequence>MDNICATVAALKAEGNALYTAGNFQEAYSKYSEAIQLDGGNAVLYANRAAASMALKEIQGNLSAVFDLRKAVQIDVSYTKAWARLASIFKVFHMHELSISAAEYALSCLDKEGLSPAEMKLKDQCEQTLRGSMDESKMEQHVPSLRDTVSPGVKVVPAEVAKSGRLPWDNARAMRDMLTEDRVVNSSAWLILEAHDEFAEGVKLMHQLRWPQGDGKASGSLMALSYITNAVLRDERAFFISAPDFLQKLDMQVTFEEKVLRNALGNCPWTGSKGDISTLQSQITNLIEQKGWDVARRALSNTVRIWVLNGLLALHLSNSPSESLRLYANALSTLEWGMSKWEDVLKEDRGVIFERTFIRGVRCLCMGAYHSNDRRSHIGEEGLQKLKRLAQDVLDDIDAHPADSDLTHTHSAGFLIAFKTQPKAIAHVSLGLIHWKTAMHKSTQQKSRDENLAQALSHYRIAIDCSTADDEQRLYWETNVFEIMIEQEMPIERLLLQCQVIRELIPVCGMIWEKSAAWDTILQICSGILESEKSMYQGLLDQAWTLDDSWAADMPIRSSA</sequence>
<keyword evidence="2 3" id="KW-0802">TPR repeat</keyword>
<protein>
    <submittedName>
        <fullName evidence="4">Uncharacterized protein</fullName>
    </submittedName>
</protein>
<dbReference type="PANTHER" id="PTHR45831">
    <property type="entry name" value="LD24721P"/>
    <property type="match status" value="1"/>
</dbReference>
<dbReference type="OrthoDB" id="2423701at2759"/>
<dbReference type="GO" id="GO:0016020">
    <property type="term" value="C:membrane"/>
    <property type="evidence" value="ECO:0007669"/>
    <property type="project" value="TreeGrafter"/>
</dbReference>
<dbReference type="AlphaFoldDB" id="M2QYU4"/>
<dbReference type="InterPro" id="IPR019734">
    <property type="entry name" value="TPR_rpt"/>
</dbReference>
<dbReference type="SUPFAM" id="SSF48452">
    <property type="entry name" value="TPR-like"/>
    <property type="match status" value="1"/>
</dbReference>